<feature type="region of interest" description="Disordered" evidence="1">
    <location>
        <begin position="94"/>
        <end position="122"/>
    </location>
</feature>
<reference evidence="2 3" key="1">
    <citation type="submission" date="2018-07" db="EMBL/GenBank/DDBJ databases">
        <title>A high quality draft genome assembly of the barn swallow (H. rustica rustica).</title>
        <authorList>
            <person name="Formenti G."/>
            <person name="Chiara M."/>
            <person name="Poveda L."/>
            <person name="Francoijs K.-J."/>
            <person name="Bonisoli-Alquati A."/>
            <person name="Canova L."/>
            <person name="Gianfranceschi L."/>
            <person name="Horner D.S."/>
            <person name="Saino N."/>
        </authorList>
    </citation>
    <scope>NUCLEOTIDE SEQUENCE [LARGE SCALE GENOMIC DNA]</scope>
    <source>
        <strain evidence="2">Chelidonia</strain>
        <tissue evidence="2">Blood</tissue>
    </source>
</reference>
<comment type="caution">
    <text evidence="2">The sequence shown here is derived from an EMBL/GenBank/DDBJ whole genome shotgun (WGS) entry which is preliminary data.</text>
</comment>
<feature type="region of interest" description="Disordered" evidence="1">
    <location>
        <begin position="1"/>
        <end position="62"/>
    </location>
</feature>
<proteinExistence type="predicted"/>
<accession>A0A3M0K7Z7</accession>
<organism evidence="2 3">
    <name type="scientific">Hirundo rustica rustica</name>
    <dbReference type="NCBI Taxonomy" id="333673"/>
    <lineage>
        <taxon>Eukaryota</taxon>
        <taxon>Metazoa</taxon>
        <taxon>Chordata</taxon>
        <taxon>Craniata</taxon>
        <taxon>Vertebrata</taxon>
        <taxon>Euteleostomi</taxon>
        <taxon>Archelosauria</taxon>
        <taxon>Archosauria</taxon>
        <taxon>Dinosauria</taxon>
        <taxon>Saurischia</taxon>
        <taxon>Theropoda</taxon>
        <taxon>Coelurosauria</taxon>
        <taxon>Aves</taxon>
        <taxon>Neognathae</taxon>
        <taxon>Neoaves</taxon>
        <taxon>Telluraves</taxon>
        <taxon>Australaves</taxon>
        <taxon>Passeriformes</taxon>
        <taxon>Sylvioidea</taxon>
        <taxon>Hirundinidae</taxon>
        <taxon>Hirundo</taxon>
    </lineage>
</organism>
<gene>
    <name evidence="2" type="ORF">DUI87_14334</name>
</gene>
<keyword evidence="3" id="KW-1185">Reference proteome</keyword>
<dbReference type="Proteomes" id="UP000269221">
    <property type="component" value="Unassembled WGS sequence"/>
</dbReference>
<feature type="compositionally biased region" description="Polar residues" evidence="1">
    <location>
        <begin position="113"/>
        <end position="122"/>
    </location>
</feature>
<name>A0A3M0K7Z7_HIRRU</name>
<evidence type="ECO:0000256" key="1">
    <source>
        <dbReference type="SAM" id="MobiDB-lite"/>
    </source>
</evidence>
<dbReference type="AlphaFoldDB" id="A0A3M0K7Z7"/>
<dbReference type="EMBL" id="QRBI01000116">
    <property type="protein sequence ID" value="RMC09326.1"/>
    <property type="molecule type" value="Genomic_DNA"/>
</dbReference>
<sequence length="122" mass="12912">MFGRCPSQERATNAGVPPQPVPEGSQELQDHLRGFLQGSSLEGTPPKGPSGICHLLSSTEPQPGLDAAAQHIWEPEQQGNSCKRLDGDKNATLERSAGLDVQKASKTPDNRSVCGSSQTKHG</sequence>
<evidence type="ECO:0000313" key="3">
    <source>
        <dbReference type="Proteomes" id="UP000269221"/>
    </source>
</evidence>
<evidence type="ECO:0000313" key="2">
    <source>
        <dbReference type="EMBL" id="RMC09326.1"/>
    </source>
</evidence>
<protein>
    <submittedName>
        <fullName evidence="2">Uncharacterized protein</fullName>
    </submittedName>
</protein>